<dbReference type="VEuPathDB" id="FungiDB:RhiirFUN_003598"/>
<proteinExistence type="predicted"/>
<organism evidence="1 2">
    <name type="scientific">Rhizophagus irregularis (strain DAOM 181602 / DAOM 197198 / MUCL 43194)</name>
    <name type="common">Arbuscular mycorrhizal fungus</name>
    <name type="synonym">Glomus intraradices</name>
    <dbReference type="NCBI Taxonomy" id="747089"/>
    <lineage>
        <taxon>Eukaryota</taxon>
        <taxon>Fungi</taxon>
        <taxon>Fungi incertae sedis</taxon>
        <taxon>Mucoromycota</taxon>
        <taxon>Glomeromycotina</taxon>
        <taxon>Glomeromycetes</taxon>
        <taxon>Glomerales</taxon>
        <taxon>Glomeraceae</taxon>
        <taxon>Rhizophagus</taxon>
    </lineage>
</organism>
<dbReference type="AlphaFoldDB" id="A0A2P4PG98"/>
<evidence type="ECO:0000313" key="1">
    <source>
        <dbReference type="EMBL" id="POG64411.1"/>
    </source>
</evidence>
<dbReference type="Proteomes" id="UP000018888">
    <property type="component" value="Unassembled WGS sequence"/>
</dbReference>
<dbReference type="EMBL" id="AUPC02000241">
    <property type="protein sequence ID" value="POG64411.1"/>
    <property type="molecule type" value="Genomic_DNA"/>
</dbReference>
<name>A0A2P4PG98_RHIID</name>
<accession>A0A2P4PG98</accession>
<sequence length="440" mass="51064">MNESNDDQKFEGYECTRCPENVKLLGYKIIDKQKNYQRTSSTKRKKAQTNIISYFKNDEPLLLFEQKFFGSSHRIRLTPRTTLSGRILREEAIKAKTKIDKIFGQSENPTLYWREFLAELKDYSQDFATVDLLVNEVFSIVEKIGIEKFTALCTAHVINLITADFYKIPMVAKFIVELNKAIEFFNGSYILREKPEIISNAQVRTKNQIKKMMNSISESNWIMKPIENCILKLEARIASCYIQMLKLATAINRLPSSKTLNFLLQNLQSPQKFDHEACLFPLYHGRELNDKAFQISCRVATKYWQTHDPPFNLDYDSKSEPLLAWWLTYEMPLVSLAVKDVFKLHLAKQYVKEISQFLNGFMVIAGLVWILVELKLMSMIHSFWITNAKKEITADGLRNCTQISTVMDEFDELNEYDDAVVVHLDLTSLNISLIVNLDHV</sequence>
<reference evidence="1 2" key="2">
    <citation type="journal article" date="2018" name="New Phytol.">
        <title>High intraspecific genome diversity in the model arbuscular mycorrhizal symbiont Rhizophagus irregularis.</title>
        <authorList>
            <person name="Chen E.C.H."/>
            <person name="Morin E."/>
            <person name="Beaudet D."/>
            <person name="Noel J."/>
            <person name="Yildirir G."/>
            <person name="Ndikumana S."/>
            <person name="Charron P."/>
            <person name="St-Onge C."/>
            <person name="Giorgi J."/>
            <person name="Kruger M."/>
            <person name="Marton T."/>
            <person name="Ropars J."/>
            <person name="Grigoriev I.V."/>
            <person name="Hainaut M."/>
            <person name="Henrissat B."/>
            <person name="Roux C."/>
            <person name="Martin F."/>
            <person name="Corradi N."/>
        </authorList>
    </citation>
    <scope>NUCLEOTIDE SEQUENCE [LARGE SCALE GENOMIC DNA]</scope>
    <source>
        <strain evidence="1 2">DAOM 197198</strain>
    </source>
</reference>
<gene>
    <name evidence="1" type="ORF">GLOIN_2v1782923</name>
</gene>
<protein>
    <submittedName>
        <fullName evidence="1">Uncharacterized protein</fullName>
    </submittedName>
</protein>
<evidence type="ECO:0000313" key="2">
    <source>
        <dbReference type="Proteomes" id="UP000018888"/>
    </source>
</evidence>
<keyword evidence="2" id="KW-1185">Reference proteome</keyword>
<comment type="caution">
    <text evidence="1">The sequence shown here is derived from an EMBL/GenBank/DDBJ whole genome shotgun (WGS) entry which is preliminary data.</text>
</comment>
<dbReference type="VEuPathDB" id="FungiDB:RhiirFUN_003599"/>
<reference evidence="1 2" key="1">
    <citation type="journal article" date="2013" name="Proc. Natl. Acad. Sci. U.S.A.">
        <title>Genome of an arbuscular mycorrhizal fungus provides insight into the oldest plant symbiosis.</title>
        <authorList>
            <person name="Tisserant E."/>
            <person name="Malbreil M."/>
            <person name="Kuo A."/>
            <person name="Kohler A."/>
            <person name="Symeonidi A."/>
            <person name="Balestrini R."/>
            <person name="Charron P."/>
            <person name="Duensing N."/>
            <person name="Frei Dit Frey N."/>
            <person name="Gianinazzi-Pearson V."/>
            <person name="Gilbert L.B."/>
            <person name="Handa Y."/>
            <person name="Herr J.R."/>
            <person name="Hijri M."/>
            <person name="Koul R."/>
            <person name="Kawaguchi M."/>
            <person name="Krajinski F."/>
            <person name="Lammers P.J."/>
            <person name="Masclaux F.G."/>
            <person name="Murat C."/>
            <person name="Morin E."/>
            <person name="Ndikumana S."/>
            <person name="Pagni M."/>
            <person name="Petitpierre D."/>
            <person name="Requena N."/>
            <person name="Rosikiewicz P."/>
            <person name="Riley R."/>
            <person name="Saito K."/>
            <person name="San Clemente H."/>
            <person name="Shapiro H."/>
            <person name="van Tuinen D."/>
            <person name="Becard G."/>
            <person name="Bonfante P."/>
            <person name="Paszkowski U."/>
            <person name="Shachar-Hill Y.Y."/>
            <person name="Tuskan G.A."/>
            <person name="Young P.W."/>
            <person name="Sanders I.R."/>
            <person name="Henrissat B."/>
            <person name="Rensing S.A."/>
            <person name="Grigoriev I.V."/>
            <person name="Corradi N."/>
            <person name="Roux C."/>
            <person name="Martin F."/>
        </authorList>
    </citation>
    <scope>NUCLEOTIDE SEQUENCE [LARGE SCALE GENOMIC DNA]</scope>
    <source>
        <strain evidence="1 2">DAOM 197198</strain>
    </source>
</reference>